<dbReference type="RefSeq" id="WP_120703554.1">
    <property type="nucleotide sequence ID" value="NZ_CP032694.1"/>
</dbReference>
<evidence type="ECO:0008006" key="4">
    <source>
        <dbReference type="Google" id="ProtNLM"/>
    </source>
</evidence>
<reference evidence="2 3" key="1">
    <citation type="submission" date="2018-10" db="EMBL/GenBank/DDBJ databases">
        <title>Rhizobium etli, R. leguminosarum and a new Rhizobium genospecies from Phaseolus dumosus.</title>
        <authorList>
            <person name="Ramirez-Puebla S.T."/>
            <person name="Rogel-Hernandez M.A."/>
            <person name="Guerrero G."/>
            <person name="Ormeno-Orrillo E."/>
            <person name="Martinez-Romero J.C."/>
            <person name="Negrete-Yankelevich S."/>
            <person name="Martinez-Romero E."/>
        </authorList>
    </citation>
    <scope>NUCLEOTIDE SEQUENCE [LARGE SCALE GENOMIC DNA]</scope>
    <source>
        <strain evidence="2 3">CCGE525</strain>
    </source>
</reference>
<feature type="transmembrane region" description="Helical" evidence="1">
    <location>
        <begin position="40"/>
        <end position="57"/>
    </location>
</feature>
<name>A0A387FGV3_9HYPH</name>
<evidence type="ECO:0000256" key="1">
    <source>
        <dbReference type="SAM" id="Phobius"/>
    </source>
</evidence>
<protein>
    <recommendedName>
        <fullName evidence="4">DUF2306 domain-containing protein</fullName>
    </recommendedName>
</protein>
<dbReference type="EMBL" id="CP032694">
    <property type="protein sequence ID" value="AYG58480.1"/>
    <property type="molecule type" value="Genomic_DNA"/>
</dbReference>
<sequence>MPAPLSLLGEAHTVISVIPIVAGLYSFAKHGGIQPEKRSGQIYLSGLALSVVTSFGLSSTGGFNSGHALGIFALLVASAAILVGRVSFLGRLRAYLKAFGLSFTYFLLWVPGINETLSRLPPSHPIGNGPDSPPVQMALLAWVILFAAGSLLQAWTIHRSHALSRARA</sequence>
<organism evidence="2 3">
    <name type="scientific">Rhizobium jaguaris</name>
    <dbReference type="NCBI Taxonomy" id="1312183"/>
    <lineage>
        <taxon>Bacteria</taxon>
        <taxon>Pseudomonadati</taxon>
        <taxon>Pseudomonadota</taxon>
        <taxon>Alphaproteobacteria</taxon>
        <taxon>Hyphomicrobiales</taxon>
        <taxon>Rhizobiaceae</taxon>
        <taxon>Rhizobium/Agrobacterium group</taxon>
        <taxon>Rhizobium</taxon>
    </lineage>
</organism>
<feature type="transmembrane region" description="Helical" evidence="1">
    <location>
        <begin position="69"/>
        <end position="88"/>
    </location>
</feature>
<feature type="transmembrane region" description="Helical" evidence="1">
    <location>
        <begin position="134"/>
        <end position="157"/>
    </location>
</feature>
<proteinExistence type="predicted"/>
<keyword evidence="3" id="KW-1185">Reference proteome</keyword>
<dbReference type="Proteomes" id="UP000282195">
    <property type="component" value="Chromosome"/>
</dbReference>
<keyword evidence="1" id="KW-0812">Transmembrane</keyword>
<accession>A0A387FGV3</accession>
<feature type="transmembrane region" description="Helical" evidence="1">
    <location>
        <begin position="95"/>
        <end position="114"/>
    </location>
</feature>
<keyword evidence="1" id="KW-0472">Membrane</keyword>
<dbReference type="KEGG" id="rjg:CCGE525_06385"/>
<feature type="transmembrane region" description="Helical" evidence="1">
    <location>
        <begin position="6"/>
        <end position="28"/>
    </location>
</feature>
<dbReference type="AlphaFoldDB" id="A0A387FGV3"/>
<evidence type="ECO:0000313" key="3">
    <source>
        <dbReference type="Proteomes" id="UP000282195"/>
    </source>
</evidence>
<evidence type="ECO:0000313" key="2">
    <source>
        <dbReference type="EMBL" id="AYG58480.1"/>
    </source>
</evidence>
<keyword evidence="1" id="KW-1133">Transmembrane helix</keyword>
<gene>
    <name evidence="2" type="ORF">CCGE525_06385</name>
</gene>
<dbReference type="OrthoDB" id="6196651at2"/>